<evidence type="ECO:0008006" key="3">
    <source>
        <dbReference type="Google" id="ProtNLM"/>
    </source>
</evidence>
<dbReference type="RefSeq" id="WP_378162876.1">
    <property type="nucleotide sequence ID" value="NZ_JBHSBU010000001.1"/>
</dbReference>
<dbReference type="SUPFAM" id="SSF48256">
    <property type="entry name" value="Citrate synthase"/>
    <property type="match status" value="1"/>
</dbReference>
<gene>
    <name evidence="1" type="ORF">ACFOW7_07925</name>
</gene>
<comment type="caution">
    <text evidence="1">The sequence shown here is derived from an EMBL/GenBank/DDBJ whole genome shotgun (WGS) entry which is preliminary data.</text>
</comment>
<dbReference type="EMBL" id="JBHSBU010000001">
    <property type="protein sequence ID" value="MFC4159282.1"/>
    <property type="molecule type" value="Genomic_DNA"/>
</dbReference>
<evidence type="ECO:0000313" key="2">
    <source>
        <dbReference type="Proteomes" id="UP001595791"/>
    </source>
</evidence>
<protein>
    <recommendedName>
        <fullName evidence="3">Citryl-CoA lyase</fullName>
    </recommendedName>
</protein>
<name>A0ABV8MNK2_9NEIS</name>
<organism evidence="1 2">
    <name type="scientific">Chitinimonas lacunae</name>
    <dbReference type="NCBI Taxonomy" id="1963018"/>
    <lineage>
        <taxon>Bacteria</taxon>
        <taxon>Pseudomonadati</taxon>
        <taxon>Pseudomonadota</taxon>
        <taxon>Betaproteobacteria</taxon>
        <taxon>Neisseriales</taxon>
        <taxon>Chitinibacteraceae</taxon>
        <taxon>Chitinimonas</taxon>
    </lineage>
</organism>
<accession>A0ABV8MNK2</accession>
<keyword evidence="2" id="KW-1185">Reference proteome</keyword>
<dbReference type="InterPro" id="IPR036969">
    <property type="entry name" value="Citrate_synthase_sf"/>
</dbReference>
<reference evidence="2" key="1">
    <citation type="journal article" date="2019" name="Int. J. Syst. Evol. Microbiol.">
        <title>The Global Catalogue of Microorganisms (GCM) 10K type strain sequencing project: providing services to taxonomists for standard genome sequencing and annotation.</title>
        <authorList>
            <consortium name="The Broad Institute Genomics Platform"/>
            <consortium name="The Broad Institute Genome Sequencing Center for Infectious Disease"/>
            <person name="Wu L."/>
            <person name="Ma J."/>
        </authorList>
    </citation>
    <scope>NUCLEOTIDE SEQUENCE [LARGE SCALE GENOMIC DNA]</scope>
    <source>
        <strain evidence="2">LMG 29894</strain>
    </source>
</reference>
<dbReference type="Proteomes" id="UP001595791">
    <property type="component" value="Unassembled WGS sequence"/>
</dbReference>
<proteinExistence type="predicted"/>
<sequence length="264" mass="27904">MSRDDTLHTRIWLEQPEPDNPFAARVAYCHGYDVFGEMLGRARWVEMLYLLFQGERPDPQQAALLEALALALANPGPRDPSIHAAMCGGVGGSTAAASLIAALAVGAGGTGGAHEVMVARQWWQRCGTDLAAWRAAMATPEPEEANTWPALEHPPGFDPNGATTPTTVRQALSCCATLSPGPHLPWLAVELTALEEAAGLPLSLAGLAAAAFADLGCTPAQSEMLYLLLRLPGAAAHALEQTAYGFKRFPFYPIDLGGPQGVLR</sequence>
<evidence type="ECO:0000313" key="1">
    <source>
        <dbReference type="EMBL" id="MFC4159282.1"/>
    </source>
</evidence>